<dbReference type="OrthoDB" id="194443at2759"/>
<dbReference type="PROSITE" id="PS50144">
    <property type="entry name" value="MATH"/>
    <property type="match status" value="1"/>
</dbReference>
<feature type="domain" description="BTB" evidence="1">
    <location>
        <begin position="340"/>
        <end position="407"/>
    </location>
</feature>
<dbReference type="PANTHER" id="PTHR24413">
    <property type="entry name" value="SPECKLE-TYPE POZ PROTEIN"/>
    <property type="match status" value="1"/>
</dbReference>
<dbReference type="InterPro" id="IPR011333">
    <property type="entry name" value="SKP1/BTB/POZ_sf"/>
</dbReference>
<organism evidence="3 4">
    <name type="scientific">Trichonephila clavata</name>
    <name type="common">Joro spider</name>
    <name type="synonym">Nephila clavata</name>
    <dbReference type="NCBI Taxonomy" id="2740835"/>
    <lineage>
        <taxon>Eukaryota</taxon>
        <taxon>Metazoa</taxon>
        <taxon>Ecdysozoa</taxon>
        <taxon>Arthropoda</taxon>
        <taxon>Chelicerata</taxon>
        <taxon>Arachnida</taxon>
        <taxon>Araneae</taxon>
        <taxon>Araneomorphae</taxon>
        <taxon>Entelegynae</taxon>
        <taxon>Araneoidea</taxon>
        <taxon>Nephilidae</taxon>
        <taxon>Trichonephila</taxon>
    </lineage>
</organism>
<proteinExistence type="predicted"/>
<reference evidence="3" key="1">
    <citation type="submission" date="2020-07" db="EMBL/GenBank/DDBJ databases">
        <title>Multicomponent nature underlies the extraordinary mechanical properties of spider dragline silk.</title>
        <authorList>
            <person name="Kono N."/>
            <person name="Nakamura H."/>
            <person name="Mori M."/>
            <person name="Yoshida Y."/>
            <person name="Ohtoshi R."/>
            <person name="Malay A.D."/>
            <person name="Moran D.A.P."/>
            <person name="Tomita M."/>
            <person name="Numata K."/>
            <person name="Arakawa K."/>
        </authorList>
    </citation>
    <scope>NUCLEOTIDE SEQUENCE</scope>
</reference>
<dbReference type="Proteomes" id="UP000887116">
    <property type="component" value="Unassembled WGS sequence"/>
</dbReference>
<dbReference type="Gene3D" id="2.60.210.10">
    <property type="entry name" value="Apoptosis, Tumor Necrosis Factor Receptor Associated Protein 2, Chain A"/>
    <property type="match status" value="1"/>
</dbReference>
<dbReference type="PROSITE" id="PS50097">
    <property type="entry name" value="BTB"/>
    <property type="match status" value="1"/>
</dbReference>
<sequence>MAHKDADSESWTTFFWNIENYSYFWDKYAGIINSPTFQVNSLKKFSWNIVLYPRKYRGIRFFFYELNGVPVGESLGFLVKYEFATLAEDGSVLKTQKNTMYVNNKGDTMGGSSREHMTIIETETAVSQDTLRLCCRVKRMDGENVKPVTYFARTVLDVKKRNVLWDIKRFSSLGPGQKVIYAIRPNVGENAMTLSMQVNTDGEIMVFINTYDTKMKCLKFQLFLTDTNGSKVDCGKYTKWPSDFKISAICKLPYIKKYLIQNQHYYLKNDVLSLHYKCSWLNEPSLTETIERIDFGISSAFIGDEVSAKSYSPPSEVRRSDKMLDLQEDLKCLYDEGIFSDLKLSTSSQIFNVHKNILYARSPVFRAMLTTDMKEKIQECVDVSDLEDETVRRMLLYLYTNALEDLEWESALKLYAAADKYRIVSLKNKCASFLKCNLCPNNLCEGLVLADMHGDADLKEAAQNYILRHEQDIFRSEIR</sequence>
<evidence type="ECO:0000259" key="1">
    <source>
        <dbReference type="PROSITE" id="PS50097"/>
    </source>
</evidence>
<dbReference type="GO" id="GO:0030163">
    <property type="term" value="P:protein catabolic process"/>
    <property type="evidence" value="ECO:0007669"/>
    <property type="project" value="UniProtKB-ARBA"/>
</dbReference>
<accession>A0A8X6HXM0</accession>
<dbReference type="SUPFAM" id="SSF49599">
    <property type="entry name" value="TRAF domain-like"/>
    <property type="match status" value="1"/>
</dbReference>
<dbReference type="SUPFAM" id="SSF54695">
    <property type="entry name" value="POZ domain"/>
    <property type="match status" value="1"/>
</dbReference>
<gene>
    <name evidence="3" type="primary">spoplb</name>
    <name evidence="3" type="ORF">TNCT_269691</name>
</gene>
<dbReference type="CDD" id="cd14733">
    <property type="entry name" value="BACK"/>
    <property type="match status" value="1"/>
</dbReference>
<keyword evidence="4" id="KW-1185">Reference proteome</keyword>
<comment type="caution">
    <text evidence="3">The sequence shown here is derived from an EMBL/GenBank/DDBJ whole genome shotgun (WGS) entry which is preliminary data.</text>
</comment>
<evidence type="ECO:0000313" key="3">
    <source>
        <dbReference type="EMBL" id="GFQ83387.1"/>
    </source>
</evidence>
<evidence type="ECO:0000313" key="4">
    <source>
        <dbReference type="Proteomes" id="UP000887116"/>
    </source>
</evidence>
<dbReference type="AlphaFoldDB" id="A0A8X6HXM0"/>
<name>A0A8X6HXM0_TRICU</name>
<feature type="domain" description="MATH" evidence="2">
    <location>
        <begin position="11"/>
        <end position="137"/>
    </location>
</feature>
<dbReference type="EMBL" id="BMAO01012710">
    <property type="protein sequence ID" value="GFQ83387.1"/>
    <property type="molecule type" value="Genomic_DNA"/>
</dbReference>
<evidence type="ECO:0000259" key="2">
    <source>
        <dbReference type="PROSITE" id="PS50144"/>
    </source>
</evidence>
<dbReference type="SMART" id="SM00225">
    <property type="entry name" value="BTB"/>
    <property type="match status" value="1"/>
</dbReference>
<dbReference type="InterPro" id="IPR000210">
    <property type="entry name" value="BTB/POZ_dom"/>
</dbReference>
<protein>
    <submittedName>
        <fullName evidence="3">Speckle-type POZ protein-like B</fullName>
    </submittedName>
</protein>
<dbReference type="InterPro" id="IPR002083">
    <property type="entry name" value="MATH/TRAF_dom"/>
</dbReference>
<dbReference type="InterPro" id="IPR008974">
    <property type="entry name" value="TRAF-like"/>
</dbReference>
<dbReference type="Pfam" id="PF00651">
    <property type="entry name" value="BTB"/>
    <property type="match status" value="1"/>
</dbReference>
<dbReference type="Gene3D" id="3.30.710.10">
    <property type="entry name" value="Potassium Channel Kv1.1, Chain A"/>
    <property type="match status" value="1"/>
</dbReference>